<gene>
    <name evidence="2" type="ORF">AAHA92_20324</name>
</gene>
<evidence type="ECO:0000313" key="3">
    <source>
        <dbReference type="Proteomes" id="UP001567538"/>
    </source>
</evidence>
<name>A0ABD1GGU6_SALDI</name>
<reference evidence="2 3" key="1">
    <citation type="submission" date="2024-06" db="EMBL/GenBank/DDBJ databases">
        <title>A chromosome level genome sequence of Diviner's sage (Salvia divinorum).</title>
        <authorList>
            <person name="Ford S.A."/>
            <person name="Ro D.-K."/>
            <person name="Ness R.W."/>
            <person name="Phillips M.A."/>
        </authorList>
    </citation>
    <scope>NUCLEOTIDE SEQUENCE [LARGE SCALE GENOMIC DNA]</scope>
    <source>
        <strain evidence="2">SAF-2024a</strain>
        <tissue evidence="2">Leaf</tissue>
    </source>
</reference>
<dbReference type="AlphaFoldDB" id="A0ABD1GGU6"/>
<evidence type="ECO:0000313" key="2">
    <source>
        <dbReference type="EMBL" id="KAL1543336.1"/>
    </source>
</evidence>
<dbReference type="Proteomes" id="UP001567538">
    <property type="component" value="Unassembled WGS sequence"/>
</dbReference>
<dbReference type="EMBL" id="JBEAFC010000008">
    <property type="protein sequence ID" value="KAL1543336.1"/>
    <property type="molecule type" value="Genomic_DNA"/>
</dbReference>
<evidence type="ECO:0000256" key="1">
    <source>
        <dbReference type="SAM" id="MobiDB-lite"/>
    </source>
</evidence>
<organism evidence="2 3">
    <name type="scientific">Salvia divinorum</name>
    <name type="common">Maria pastora</name>
    <name type="synonym">Diviner's sage</name>
    <dbReference type="NCBI Taxonomy" id="28513"/>
    <lineage>
        <taxon>Eukaryota</taxon>
        <taxon>Viridiplantae</taxon>
        <taxon>Streptophyta</taxon>
        <taxon>Embryophyta</taxon>
        <taxon>Tracheophyta</taxon>
        <taxon>Spermatophyta</taxon>
        <taxon>Magnoliopsida</taxon>
        <taxon>eudicotyledons</taxon>
        <taxon>Gunneridae</taxon>
        <taxon>Pentapetalae</taxon>
        <taxon>asterids</taxon>
        <taxon>lamiids</taxon>
        <taxon>Lamiales</taxon>
        <taxon>Lamiaceae</taxon>
        <taxon>Nepetoideae</taxon>
        <taxon>Mentheae</taxon>
        <taxon>Salviinae</taxon>
        <taxon>Salvia</taxon>
        <taxon>Salvia subgen. Calosphace</taxon>
    </lineage>
</organism>
<feature type="region of interest" description="Disordered" evidence="1">
    <location>
        <begin position="1"/>
        <end position="35"/>
    </location>
</feature>
<proteinExistence type="predicted"/>
<accession>A0ABD1GGU6</accession>
<comment type="caution">
    <text evidence="2">The sequence shown here is derived from an EMBL/GenBank/DDBJ whole genome shotgun (WGS) entry which is preliminary data.</text>
</comment>
<keyword evidence="3" id="KW-1185">Reference proteome</keyword>
<protein>
    <submittedName>
        <fullName evidence="2">Uncharacterized protein</fullName>
    </submittedName>
</protein>
<sequence>MTTNIPTPMEAPTPIKMRSNMPNRHARTKESGGGEIDFDQVVKTIRFNSKSQRLEISGLIIRPRRLTTPGIEGSSLQILKRQVCCFLHCLSG</sequence>